<feature type="transmembrane region" description="Helical" evidence="1">
    <location>
        <begin position="52"/>
        <end position="75"/>
    </location>
</feature>
<organism evidence="2 3">
    <name type="scientific">Seohaeicola zhoushanensis</name>
    <dbReference type="NCBI Taxonomy" id="1569283"/>
    <lineage>
        <taxon>Bacteria</taxon>
        <taxon>Pseudomonadati</taxon>
        <taxon>Pseudomonadota</taxon>
        <taxon>Alphaproteobacteria</taxon>
        <taxon>Rhodobacterales</taxon>
        <taxon>Roseobacteraceae</taxon>
        <taxon>Seohaeicola</taxon>
    </lineage>
</organism>
<dbReference type="Proteomes" id="UP000626220">
    <property type="component" value="Unassembled WGS sequence"/>
</dbReference>
<keyword evidence="1" id="KW-0472">Membrane</keyword>
<keyword evidence="3" id="KW-1185">Reference proteome</keyword>
<evidence type="ECO:0000313" key="3">
    <source>
        <dbReference type="Proteomes" id="UP000626220"/>
    </source>
</evidence>
<comment type="caution">
    <text evidence="2">The sequence shown here is derived from an EMBL/GenBank/DDBJ whole genome shotgun (WGS) entry which is preliminary data.</text>
</comment>
<dbReference type="AlphaFoldDB" id="A0A8J3M750"/>
<sequence>MSPQTSFADRIAKIEARASGKLPLAPVIAPMVGEDLREIEKKRGRASRMKRVFTLPLLGAALAAGLYSGELIAMLPPQVAAEILTRPDTLGELMRAQVTPEQFAQLTGAAMFGPMPEGAVLNE</sequence>
<protein>
    <submittedName>
        <fullName evidence="2">Uncharacterized protein</fullName>
    </submittedName>
</protein>
<reference evidence="2" key="1">
    <citation type="journal article" date="2014" name="Int. J. Syst. Evol. Microbiol.">
        <title>Complete genome sequence of Corynebacterium casei LMG S-19264T (=DSM 44701T), isolated from a smear-ripened cheese.</title>
        <authorList>
            <consortium name="US DOE Joint Genome Institute (JGI-PGF)"/>
            <person name="Walter F."/>
            <person name="Albersmeier A."/>
            <person name="Kalinowski J."/>
            <person name="Ruckert C."/>
        </authorList>
    </citation>
    <scope>NUCLEOTIDE SEQUENCE</scope>
    <source>
        <strain evidence="2">KCTC 42650</strain>
    </source>
</reference>
<evidence type="ECO:0000313" key="2">
    <source>
        <dbReference type="EMBL" id="GHF50596.1"/>
    </source>
</evidence>
<evidence type="ECO:0000256" key="1">
    <source>
        <dbReference type="SAM" id="Phobius"/>
    </source>
</evidence>
<name>A0A8J3M750_9RHOB</name>
<keyword evidence="1" id="KW-0812">Transmembrane</keyword>
<dbReference type="EMBL" id="BNCJ01000005">
    <property type="protein sequence ID" value="GHF50596.1"/>
    <property type="molecule type" value="Genomic_DNA"/>
</dbReference>
<accession>A0A8J3M750</accession>
<proteinExistence type="predicted"/>
<reference evidence="2" key="2">
    <citation type="submission" date="2020-09" db="EMBL/GenBank/DDBJ databases">
        <authorList>
            <person name="Sun Q."/>
            <person name="Kim S."/>
        </authorList>
    </citation>
    <scope>NUCLEOTIDE SEQUENCE</scope>
    <source>
        <strain evidence="2">KCTC 42650</strain>
    </source>
</reference>
<dbReference type="RefSeq" id="WP_189680222.1">
    <property type="nucleotide sequence ID" value="NZ_BNCJ01000005.1"/>
</dbReference>
<keyword evidence="1" id="KW-1133">Transmembrane helix</keyword>
<gene>
    <name evidence="2" type="ORF">GCM10017056_22870</name>
</gene>